<dbReference type="NCBIfam" id="TIGR00552">
    <property type="entry name" value="nadE"/>
    <property type="match status" value="1"/>
</dbReference>
<keyword evidence="4 6" id="KW-0067">ATP-binding</keyword>
<evidence type="ECO:0000256" key="4">
    <source>
        <dbReference type="ARBA" id="ARBA00022840"/>
    </source>
</evidence>
<evidence type="ECO:0000256" key="2">
    <source>
        <dbReference type="ARBA" id="ARBA00022598"/>
    </source>
</evidence>
<evidence type="ECO:0000259" key="8">
    <source>
        <dbReference type="Pfam" id="PF02540"/>
    </source>
</evidence>
<comment type="catalytic activity">
    <reaction evidence="7">
        <text>deamido-NAD(+) + NH4(+) + ATP = AMP + diphosphate + NAD(+) + H(+)</text>
        <dbReference type="Rhea" id="RHEA:21188"/>
        <dbReference type="ChEBI" id="CHEBI:15378"/>
        <dbReference type="ChEBI" id="CHEBI:28938"/>
        <dbReference type="ChEBI" id="CHEBI:30616"/>
        <dbReference type="ChEBI" id="CHEBI:33019"/>
        <dbReference type="ChEBI" id="CHEBI:57540"/>
        <dbReference type="ChEBI" id="CHEBI:58437"/>
        <dbReference type="ChEBI" id="CHEBI:456215"/>
        <dbReference type="EC" id="6.3.1.5"/>
    </reaction>
</comment>
<dbReference type="GO" id="GO:0005737">
    <property type="term" value="C:cytoplasm"/>
    <property type="evidence" value="ECO:0007669"/>
    <property type="project" value="InterPro"/>
</dbReference>
<dbReference type="InterPro" id="IPR014729">
    <property type="entry name" value="Rossmann-like_a/b/a_fold"/>
</dbReference>
<dbReference type="AlphaFoldDB" id="A0A1T4YTB8"/>
<keyword evidence="2 6" id="KW-0436">Ligase</keyword>
<evidence type="ECO:0000313" key="10">
    <source>
        <dbReference type="Proteomes" id="UP000191040"/>
    </source>
</evidence>
<dbReference type="GO" id="GO:0003952">
    <property type="term" value="F:NAD+ synthase (glutamine-hydrolyzing) activity"/>
    <property type="evidence" value="ECO:0007669"/>
    <property type="project" value="InterPro"/>
</dbReference>
<evidence type="ECO:0000313" key="9">
    <source>
        <dbReference type="EMBL" id="SKB04976.1"/>
    </source>
</evidence>
<name>A0A1T4YTB8_9ACTN</name>
<keyword evidence="10" id="KW-1185">Reference proteome</keyword>
<dbReference type="UniPathway" id="UPA00253">
    <property type="reaction ID" value="UER00333"/>
</dbReference>
<sequence length="321" mass="35718">MTDIQELSRRIDLEDVGATTDLLVASIRDTARHFRRTGAIVALSGGIDSSACLGLAVRALGAKRVVALTLPDKESSGETVGYAQEVADAFGVELLHRDITAPLDALGCYDDRLAVVQRIVPEFDADAGDRYSVEFDPALGNDEQLQSFRLNVIRGGEQTMHRLGGRDFLTIMAATNQKQRIRMLSTYRIADERNQIVVGTSNRLELDQGFYVKHGDGCGEVFPLRHLLKSHVYEVAAHIGVPESVQKRPPTTDTFSAPQSQEEYFYGTSVRTNDELWLAWDQEEDPAATADRLGLRTSDVEKFFELYTRRALYAEYLLTSL</sequence>
<keyword evidence="5 6" id="KW-0520">NAD</keyword>
<protein>
    <recommendedName>
        <fullName evidence="7">NH(3)-dependent NAD(+) synthetase</fullName>
        <ecNumber evidence="7">6.3.1.5</ecNumber>
    </recommendedName>
</protein>
<organism evidence="9 10">
    <name type="scientific">Aeromicrobium choanae</name>
    <dbReference type="NCBI Taxonomy" id="1736691"/>
    <lineage>
        <taxon>Bacteria</taxon>
        <taxon>Bacillati</taxon>
        <taxon>Actinomycetota</taxon>
        <taxon>Actinomycetes</taxon>
        <taxon>Propionibacteriales</taxon>
        <taxon>Nocardioidaceae</taxon>
        <taxon>Aeromicrobium</taxon>
    </lineage>
</organism>
<dbReference type="Gene3D" id="3.40.50.620">
    <property type="entry name" value="HUPs"/>
    <property type="match status" value="1"/>
</dbReference>
<dbReference type="InterPro" id="IPR003694">
    <property type="entry name" value="NAD_synthase"/>
</dbReference>
<dbReference type="EMBL" id="LT796768">
    <property type="protein sequence ID" value="SKB04976.1"/>
    <property type="molecule type" value="Genomic_DNA"/>
</dbReference>
<dbReference type="SUPFAM" id="SSF52402">
    <property type="entry name" value="Adenine nucleotide alpha hydrolases-like"/>
    <property type="match status" value="1"/>
</dbReference>
<evidence type="ECO:0000256" key="1">
    <source>
        <dbReference type="ARBA" id="ARBA00004790"/>
    </source>
</evidence>
<dbReference type="GO" id="GO:0009435">
    <property type="term" value="P:NAD+ biosynthetic process"/>
    <property type="evidence" value="ECO:0007669"/>
    <property type="project" value="UniProtKB-UniPathway"/>
</dbReference>
<keyword evidence="3 6" id="KW-0547">Nucleotide-binding</keyword>
<dbReference type="GO" id="GO:0004359">
    <property type="term" value="F:glutaminase activity"/>
    <property type="evidence" value="ECO:0007669"/>
    <property type="project" value="InterPro"/>
</dbReference>
<dbReference type="PANTHER" id="PTHR23090:SF9">
    <property type="entry name" value="GLUTAMINE-DEPENDENT NAD(+) SYNTHETASE"/>
    <property type="match status" value="1"/>
</dbReference>
<evidence type="ECO:0000256" key="3">
    <source>
        <dbReference type="ARBA" id="ARBA00022741"/>
    </source>
</evidence>
<dbReference type="Pfam" id="PF02540">
    <property type="entry name" value="NAD_synthase"/>
    <property type="match status" value="2"/>
</dbReference>
<feature type="domain" description="NAD/GMP synthase" evidence="8">
    <location>
        <begin position="171"/>
        <end position="309"/>
    </location>
</feature>
<dbReference type="OrthoDB" id="3266517at2"/>
<evidence type="ECO:0000256" key="7">
    <source>
        <dbReference type="RuleBase" id="RU003812"/>
    </source>
</evidence>
<accession>A0A1T4YTB8</accession>
<evidence type="ECO:0000256" key="5">
    <source>
        <dbReference type="ARBA" id="ARBA00023027"/>
    </source>
</evidence>
<proteinExistence type="inferred from homology"/>
<evidence type="ECO:0000256" key="6">
    <source>
        <dbReference type="RuleBase" id="RU003811"/>
    </source>
</evidence>
<dbReference type="InterPro" id="IPR022310">
    <property type="entry name" value="NAD/GMP_synthase"/>
</dbReference>
<dbReference type="RefSeq" id="WP_078698935.1">
    <property type="nucleotide sequence ID" value="NZ_LT796768.1"/>
</dbReference>
<dbReference type="EC" id="6.3.1.5" evidence="7"/>
<feature type="domain" description="NAD/GMP synthase" evidence="8">
    <location>
        <begin position="23"/>
        <end position="105"/>
    </location>
</feature>
<dbReference type="CDD" id="cd00553">
    <property type="entry name" value="NAD_synthase"/>
    <property type="match status" value="1"/>
</dbReference>
<dbReference type="Proteomes" id="UP000191040">
    <property type="component" value="Chromosome I"/>
</dbReference>
<dbReference type="PANTHER" id="PTHR23090">
    <property type="entry name" value="NH 3 /GLUTAMINE-DEPENDENT NAD + SYNTHETASE"/>
    <property type="match status" value="1"/>
</dbReference>
<dbReference type="GO" id="GO:0008795">
    <property type="term" value="F:NAD+ synthase activity"/>
    <property type="evidence" value="ECO:0007669"/>
    <property type="project" value="UniProtKB-EC"/>
</dbReference>
<gene>
    <name evidence="9" type="ORF">SAMN06295964_0783</name>
</gene>
<comment type="similarity">
    <text evidence="6">Belongs to the NAD synthetase family.</text>
</comment>
<dbReference type="STRING" id="1736691.SAMN06295964_0783"/>
<reference evidence="10" key="1">
    <citation type="submission" date="2017-02" db="EMBL/GenBank/DDBJ databases">
        <authorList>
            <person name="Varghese N."/>
            <person name="Submissions S."/>
        </authorList>
    </citation>
    <scope>NUCLEOTIDE SEQUENCE [LARGE SCALE GENOMIC DNA]</scope>
    <source>
        <strain evidence="10">9H-4</strain>
    </source>
</reference>
<dbReference type="GO" id="GO:0005524">
    <property type="term" value="F:ATP binding"/>
    <property type="evidence" value="ECO:0007669"/>
    <property type="project" value="UniProtKB-KW"/>
</dbReference>
<comment type="pathway">
    <text evidence="1">Cofactor biosynthesis; NAD(+) biosynthesis.</text>
</comment>